<protein>
    <submittedName>
        <fullName evidence="1">Uncharacterized protein</fullName>
    </submittedName>
</protein>
<reference evidence="1" key="1">
    <citation type="submission" date="2023-05" db="EMBL/GenBank/DDBJ databases">
        <authorList>
            <consortium name="ELIXIR-Norway"/>
        </authorList>
    </citation>
    <scope>NUCLEOTIDE SEQUENCE</scope>
</reference>
<accession>A0AC60A691</accession>
<dbReference type="EMBL" id="OX596092">
    <property type="protein sequence ID" value="CAN0563004.1"/>
    <property type="molecule type" value="Genomic_DNA"/>
</dbReference>
<gene>
    <name evidence="1" type="ORF">MRATA1EN22A_LOCUS27448</name>
</gene>
<dbReference type="Proteomes" id="UP001162501">
    <property type="component" value="Chromosome 8"/>
</dbReference>
<evidence type="ECO:0000313" key="1">
    <source>
        <dbReference type="EMBL" id="CAN0563004.1"/>
    </source>
</evidence>
<reference evidence="1" key="2">
    <citation type="submission" date="2025-03" db="EMBL/GenBank/DDBJ databases">
        <authorList>
            <consortium name="ELIXIR-Norway"/>
            <consortium name="Elixir Norway"/>
        </authorList>
    </citation>
    <scope>NUCLEOTIDE SEQUENCE</scope>
</reference>
<proteinExistence type="predicted"/>
<name>A0AC60A691_RANTA</name>
<sequence>MEGKRSEMPDEEKGAMLLSAKGRQALPATPEARGGAGPRLSPAENVVLPTLVSHDQLLERKADASDVAGGTVRAAAPGSPAPLAVRSFISCLWDSLSSCPPGIVIRMPLLPWRKGLPRAECTTRLVHTADCRGPGDVGRMLRREERRLQKRKAKHPPGSAGRPGPGGRRECPATQGVLPREVLLLHVTGKTGHIEL</sequence>
<evidence type="ECO:0000313" key="2">
    <source>
        <dbReference type="Proteomes" id="UP001162501"/>
    </source>
</evidence>
<organism evidence="1 2">
    <name type="scientific">Rangifer tarandus platyrhynchus</name>
    <name type="common">Svalbard reindeer</name>
    <dbReference type="NCBI Taxonomy" id="3082113"/>
    <lineage>
        <taxon>Eukaryota</taxon>
        <taxon>Metazoa</taxon>
        <taxon>Chordata</taxon>
        <taxon>Craniata</taxon>
        <taxon>Vertebrata</taxon>
        <taxon>Euteleostomi</taxon>
        <taxon>Mammalia</taxon>
        <taxon>Eutheria</taxon>
        <taxon>Laurasiatheria</taxon>
        <taxon>Artiodactyla</taxon>
        <taxon>Ruminantia</taxon>
        <taxon>Pecora</taxon>
        <taxon>Cervidae</taxon>
        <taxon>Odocoileinae</taxon>
        <taxon>Rangifer</taxon>
    </lineage>
</organism>